<dbReference type="EMBL" id="LXQA010367877">
    <property type="protein sequence ID" value="MCI47143.1"/>
    <property type="molecule type" value="Genomic_DNA"/>
</dbReference>
<evidence type="ECO:0000313" key="3">
    <source>
        <dbReference type="Proteomes" id="UP000265520"/>
    </source>
</evidence>
<keyword evidence="3" id="KW-1185">Reference proteome</keyword>
<reference evidence="2 3" key="1">
    <citation type="journal article" date="2018" name="Front. Plant Sci.">
        <title>Red Clover (Trifolium pratense) and Zigzag Clover (T. medium) - A Picture of Genomic Similarities and Differences.</title>
        <authorList>
            <person name="Dluhosova J."/>
            <person name="Istvanek J."/>
            <person name="Nedelnik J."/>
            <person name="Repkova J."/>
        </authorList>
    </citation>
    <scope>NUCLEOTIDE SEQUENCE [LARGE SCALE GENOMIC DNA]</scope>
    <source>
        <strain evidence="3">cv. 10/8</strain>
        <tissue evidence="2">Leaf</tissue>
    </source>
</reference>
<evidence type="ECO:0008006" key="4">
    <source>
        <dbReference type="Google" id="ProtNLM"/>
    </source>
</evidence>
<dbReference type="Proteomes" id="UP000265520">
    <property type="component" value="Unassembled WGS sequence"/>
</dbReference>
<proteinExistence type="predicted"/>
<feature type="region of interest" description="Disordered" evidence="1">
    <location>
        <begin position="1"/>
        <end position="21"/>
    </location>
</feature>
<evidence type="ECO:0000313" key="2">
    <source>
        <dbReference type="EMBL" id="MCI47143.1"/>
    </source>
</evidence>
<feature type="non-terminal residue" evidence="2">
    <location>
        <position position="106"/>
    </location>
</feature>
<name>A0A392SDW8_9FABA</name>
<accession>A0A392SDW8</accession>
<comment type="caution">
    <text evidence="2">The sequence shown here is derived from an EMBL/GenBank/DDBJ whole genome shotgun (WGS) entry which is preliminary data.</text>
</comment>
<feature type="non-terminal residue" evidence="2">
    <location>
        <position position="1"/>
    </location>
</feature>
<organism evidence="2 3">
    <name type="scientific">Trifolium medium</name>
    <dbReference type="NCBI Taxonomy" id="97028"/>
    <lineage>
        <taxon>Eukaryota</taxon>
        <taxon>Viridiplantae</taxon>
        <taxon>Streptophyta</taxon>
        <taxon>Embryophyta</taxon>
        <taxon>Tracheophyta</taxon>
        <taxon>Spermatophyta</taxon>
        <taxon>Magnoliopsida</taxon>
        <taxon>eudicotyledons</taxon>
        <taxon>Gunneridae</taxon>
        <taxon>Pentapetalae</taxon>
        <taxon>rosids</taxon>
        <taxon>fabids</taxon>
        <taxon>Fabales</taxon>
        <taxon>Fabaceae</taxon>
        <taxon>Papilionoideae</taxon>
        <taxon>50 kb inversion clade</taxon>
        <taxon>NPAAA clade</taxon>
        <taxon>Hologalegina</taxon>
        <taxon>IRL clade</taxon>
        <taxon>Trifolieae</taxon>
        <taxon>Trifolium</taxon>
    </lineage>
</organism>
<evidence type="ECO:0000256" key="1">
    <source>
        <dbReference type="SAM" id="MobiDB-lite"/>
    </source>
</evidence>
<protein>
    <recommendedName>
        <fullName evidence="4">Retrotransposon gag domain-containing protein</fullName>
    </recommendedName>
</protein>
<sequence>RVPLPTGLEKPPQLGTYDGLTNPDEHIENIDVLLNYRGVKGAIKCKLFPTTLRKGALEAIYQGKDEPLRRYIEMFNKEAVQVNTIDDMKKYLLERGLRPRSDFAKA</sequence>
<dbReference type="AlphaFoldDB" id="A0A392SDW8"/>